<keyword evidence="10" id="KW-1185">Reference proteome</keyword>
<dbReference type="GO" id="GO:0005634">
    <property type="term" value="C:nucleus"/>
    <property type="evidence" value="ECO:0007669"/>
    <property type="project" value="UniProtKB-SubCell"/>
</dbReference>
<dbReference type="SUPFAM" id="SSF46689">
    <property type="entry name" value="Homeodomain-like"/>
    <property type="match status" value="1"/>
</dbReference>
<reference evidence="10" key="1">
    <citation type="journal article" date="2013" name="Nat. Genet.">
        <title>The Capsella rubella genome and the genomic consequences of rapid mating system evolution.</title>
        <authorList>
            <person name="Slotte T."/>
            <person name="Hazzouri K.M."/>
            <person name="Agren J.A."/>
            <person name="Koenig D."/>
            <person name="Maumus F."/>
            <person name="Guo Y.L."/>
            <person name="Steige K."/>
            <person name="Platts A.E."/>
            <person name="Escobar J.S."/>
            <person name="Newman L.K."/>
            <person name="Wang W."/>
            <person name="Mandakova T."/>
            <person name="Vello E."/>
            <person name="Smith L.M."/>
            <person name="Henz S.R."/>
            <person name="Steffen J."/>
            <person name="Takuno S."/>
            <person name="Brandvain Y."/>
            <person name="Coop G."/>
            <person name="Andolfatto P."/>
            <person name="Hu T.T."/>
            <person name="Blanchette M."/>
            <person name="Clark R.M."/>
            <person name="Quesneville H."/>
            <person name="Nordborg M."/>
            <person name="Gaut B.S."/>
            <person name="Lysak M.A."/>
            <person name="Jenkins J."/>
            <person name="Grimwood J."/>
            <person name="Chapman J."/>
            <person name="Prochnik S."/>
            <person name="Shu S."/>
            <person name="Rokhsar D."/>
            <person name="Schmutz J."/>
            <person name="Weigel D."/>
            <person name="Wright S.I."/>
        </authorList>
    </citation>
    <scope>NUCLEOTIDE SEQUENCE [LARGE SCALE GENOMIC DNA]</scope>
    <source>
        <strain evidence="10">cv. Monte Gargano</strain>
    </source>
</reference>
<evidence type="ECO:0000256" key="3">
    <source>
        <dbReference type="ARBA" id="ARBA00023015"/>
    </source>
</evidence>
<dbReference type="PANTHER" id="PTHR43874">
    <property type="entry name" value="TWO-COMPONENT RESPONSE REGULATOR"/>
    <property type="match status" value="1"/>
</dbReference>
<evidence type="ECO:0000259" key="8">
    <source>
        <dbReference type="PROSITE" id="PS50110"/>
    </source>
</evidence>
<dbReference type="SMART" id="SM00448">
    <property type="entry name" value="REC"/>
    <property type="match status" value="1"/>
</dbReference>
<dbReference type="GO" id="GO:0000160">
    <property type="term" value="P:phosphorelay signal transduction system"/>
    <property type="evidence" value="ECO:0007669"/>
    <property type="project" value="UniProtKB-KW"/>
</dbReference>
<dbReference type="NCBIfam" id="TIGR01557">
    <property type="entry name" value="myb_SHAQKYF"/>
    <property type="match status" value="1"/>
</dbReference>
<dbReference type="Gene3D" id="1.10.10.60">
    <property type="entry name" value="Homeodomain-like"/>
    <property type="match status" value="1"/>
</dbReference>
<dbReference type="PROSITE" id="PS50110">
    <property type="entry name" value="RESPONSE_REGULATORY"/>
    <property type="match status" value="1"/>
</dbReference>
<dbReference type="Gene3D" id="3.40.50.2300">
    <property type="match status" value="1"/>
</dbReference>
<dbReference type="AlphaFoldDB" id="R0GQL4"/>
<proteinExistence type="predicted"/>
<dbReference type="PANTHER" id="PTHR43874:SF19">
    <property type="entry name" value="RESPONSE REGULATOR 23-RELATED"/>
    <property type="match status" value="1"/>
</dbReference>
<evidence type="ECO:0000256" key="6">
    <source>
        <dbReference type="PROSITE-ProRule" id="PRU00169"/>
    </source>
</evidence>
<evidence type="ECO:0000256" key="2">
    <source>
        <dbReference type="ARBA" id="ARBA00023012"/>
    </source>
</evidence>
<comment type="subcellular location">
    <subcellularLocation>
        <location evidence="1">Nucleus</location>
    </subcellularLocation>
</comment>
<evidence type="ECO:0000313" key="9">
    <source>
        <dbReference type="EMBL" id="EOA19179.1"/>
    </source>
</evidence>
<dbReference type="GO" id="GO:0003677">
    <property type="term" value="F:DNA binding"/>
    <property type="evidence" value="ECO:0007669"/>
    <property type="project" value="InterPro"/>
</dbReference>
<protein>
    <recommendedName>
        <fullName evidence="8">Response regulatory domain-containing protein</fullName>
    </recommendedName>
</protein>
<dbReference type="Pfam" id="PF00072">
    <property type="entry name" value="Response_reg"/>
    <property type="match status" value="1"/>
</dbReference>
<evidence type="ECO:0000256" key="7">
    <source>
        <dbReference type="SAM" id="MobiDB-lite"/>
    </source>
</evidence>
<dbReference type="FunFam" id="1.10.10.60:FF:000007">
    <property type="entry name" value="Two-component response regulator"/>
    <property type="match status" value="1"/>
</dbReference>
<dbReference type="InterPro" id="IPR045279">
    <property type="entry name" value="ARR-like"/>
</dbReference>
<evidence type="ECO:0000313" key="10">
    <source>
        <dbReference type="Proteomes" id="UP000029121"/>
    </source>
</evidence>
<dbReference type="eggNOG" id="KOG1601">
    <property type="taxonomic scope" value="Eukaryota"/>
</dbReference>
<evidence type="ECO:0000256" key="4">
    <source>
        <dbReference type="ARBA" id="ARBA00023163"/>
    </source>
</evidence>
<evidence type="ECO:0000256" key="5">
    <source>
        <dbReference type="ARBA" id="ARBA00023242"/>
    </source>
</evidence>
<keyword evidence="2" id="KW-0902">Two-component regulatory system</keyword>
<name>R0GQL4_9BRAS</name>
<evidence type="ECO:0000256" key="1">
    <source>
        <dbReference type="ARBA" id="ARBA00004123"/>
    </source>
</evidence>
<dbReference type="GO" id="GO:0009736">
    <property type="term" value="P:cytokinin-activated signaling pathway"/>
    <property type="evidence" value="ECO:0007669"/>
    <property type="project" value="InterPro"/>
</dbReference>
<keyword evidence="3" id="KW-0805">Transcription regulation</keyword>
<dbReference type="STRING" id="81985.R0GQL4"/>
<dbReference type="InterPro" id="IPR001789">
    <property type="entry name" value="Sig_transdc_resp-reg_receiver"/>
</dbReference>
<feature type="modified residue" description="4-aspartylphosphate" evidence="6">
    <location>
        <position position="76"/>
    </location>
</feature>
<keyword evidence="6" id="KW-0597">Phosphoprotein</keyword>
<accession>R0GQL4</accession>
<keyword evidence="5" id="KW-0539">Nucleus</keyword>
<feature type="domain" description="Response regulatory" evidence="8">
    <location>
        <begin position="17"/>
        <end position="139"/>
    </location>
</feature>
<dbReference type="EMBL" id="KB870811">
    <property type="protein sequence ID" value="EOA19179.1"/>
    <property type="molecule type" value="Genomic_DNA"/>
</dbReference>
<sequence>MAFGESFHNQSSVLRINIMVLDDDPVFLEVISRMLEKSKYRDPSIMDIRVIAEGDPLKAMSTLKLQRNNIDLIIIDYYMSCMNGLQLISKITKEFGNLPVIVMSSDTNKEQESLTCGAMCFLAKPIKPIDLPKIYQIALTSKRNGKSWSEPNHKMLHGQDNALKTRNKCSSNTNASCLSTNGSRQNLKRRPNGCLVEDGESSSRPSKKAKIIWTDSLQNLFLQAIRHIGLDKAVPKKILAFMNVPYLTRENVASHLQKYRIYLKRVAENGMVSIMSGRSSIESMFRYAHIKEPCFNNYTHVPSWYDTSLNNRSFYSKTEHGFAQSRLLSDTSAPVHFNQMPYNYMNRPSTYEPQHIGAGSNSTLPIQRNLSVPNQPSQNEERRSFFEQHEMANIINQTSQVHGLGNNVNNSMMSTFGSFTPNQPGLSHFSYENTAHNPQLGMTNELPYNISNFEFDHNKQQHEGEEASTKFDLSDELNQILSLEDDGDWFVNVDQAQDINPDIRDCSILDTQVDDDFMNSIFNSFMN</sequence>
<organism evidence="9 10">
    <name type="scientific">Capsella rubella</name>
    <dbReference type="NCBI Taxonomy" id="81985"/>
    <lineage>
        <taxon>Eukaryota</taxon>
        <taxon>Viridiplantae</taxon>
        <taxon>Streptophyta</taxon>
        <taxon>Embryophyta</taxon>
        <taxon>Tracheophyta</taxon>
        <taxon>Spermatophyta</taxon>
        <taxon>Magnoliopsida</taxon>
        <taxon>eudicotyledons</taxon>
        <taxon>Gunneridae</taxon>
        <taxon>Pentapetalae</taxon>
        <taxon>rosids</taxon>
        <taxon>malvids</taxon>
        <taxon>Brassicales</taxon>
        <taxon>Brassicaceae</taxon>
        <taxon>Camelineae</taxon>
        <taxon>Capsella</taxon>
    </lineage>
</organism>
<dbReference type="Proteomes" id="UP000029121">
    <property type="component" value="Unassembled WGS sequence"/>
</dbReference>
<dbReference type="InterPro" id="IPR011006">
    <property type="entry name" value="CheY-like_superfamily"/>
</dbReference>
<dbReference type="InterPro" id="IPR006447">
    <property type="entry name" value="Myb_dom_plants"/>
</dbReference>
<feature type="region of interest" description="Disordered" evidence="7">
    <location>
        <begin position="180"/>
        <end position="203"/>
    </location>
</feature>
<dbReference type="InterPro" id="IPR009057">
    <property type="entry name" value="Homeodomain-like_sf"/>
</dbReference>
<gene>
    <name evidence="9" type="ORF">CARUB_v10007858mg</name>
</gene>
<dbReference type="SUPFAM" id="SSF52172">
    <property type="entry name" value="CheY-like"/>
    <property type="match status" value="1"/>
</dbReference>
<keyword evidence="4" id="KW-0804">Transcription</keyword>